<evidence type="ECO:0000313" key="3">
    <source>
        <dbReference type="EMBL" id="MBB3842155.1"/>
    </source>
</evidence>
<proteinExistence type="predicted"/>
<comment type="caution">
    <text evidence="3">The sequence shown here is derived from an EMBL/GenBank/DDBJ whole genome shotgun (WGS) entry which is preliminary data.</text>
</comment>
<dbReference type="Pfam" id="PF18962">
    <property type="entry name" value="Por_Secre_tail"/>
    <property type="match status" value="1"/>
</dbReference>
<dbReference type="RefSeq" id="WP_183980335.1">
    <property type="nucleotide sequence ID" value="NZ_JACIBY010000027.1"/>
</dbReference>
<evidence type="ECO:0000256" key="1">
    <source>
        <dbReference type="SAM" id="MobiDB-lite"/>
    </source>
</evidence>
<dbReference type="InterPro" id="IPR026444">
    <property type="entry name" value="Secre_tail"/>
</dbReference>
<protein>
    <recommendedName>
        <fullName evidence="2">Secretion system C-terminal sorting domain-containing protein</fullName>
    </recommendedName>
</protein>
<feature type="region of interest" description="Disordered" evidence="1">
    <location>
        <begin position="2339"/>
        <end position="2384"/>
    </location>
</feature>
<reference evidence="3 4" key="1">
    <citation type="submission" date="2020-08" db="EMBL/GenBank/DDBJ databases">
        <title>Genomic Encyclopedia of Type Strains, Phase IV (KMG-IV): sequencing the most valuable type-strain genomes for metagenomic binning, comparative biology and taxonomic classification.</title>
        <authorList>
            <person name="Goeker M."/>
        </authorList>
    </citation>
    <scope>NUCLEOTIDE SEQUENCE [LARGE SCALE GENOMIC DNA]</scope>
    <source>
        <strain evidence="3 4">DSM 17976</strain>
    </source>
</reference>
<feature type="domain" description="Secretion system C-terminal sorting" evidence="2">
    <location>
        <begin position="2391"/>
        <end position="2463"/>
    </location>
</feature>
<dbReference type="Proteomes" id="UP000541352">
    <property type="component" value="Unassembled WGS sequence"/>
</dbReference>
<sequence length="2468" mass="253518">MKLHYLFTRLKHLKITYLTSLFLVLGLGASQPLLAQTKLWAGDAGTNDWNNASNWSPVGVPTATNDVIITTVSSPLLYPTISTTDAKAKSVFIVSSSAALTIANTGKLTINGFNNTTNTSFTNSGIFENSGQLVLGNESALYTYGIKNNGIGTIKNNAGATIAVDNTSNIAIDNSGTFTNAGTVNVGQTQSVGSAGLNNLGSFENKTGGVFKIDRCVLRAMEVNETATFVNAGTINIGVGGSVGSVGITSKGSFDNNLGGVITIDNFSNYGIEHVVGTFRNYATIIIGATAGGAFGLGNGATFINDGCSALLSVQSNSRIFSGSGATTSNSGTIIEKASGNSNITANTGLIQNLNGGTFNVGAGPLPVLVAVGAPPTTFNGGDGSIKIKGLLNDTYELTYSKDGGSPTTNSVAVTTNEITIPSLGVGTYAITVKGTTCSTLEFSLSTMVENPTLTLGVAVVPTTCTGTGSIAFTSTVYSGTTQTLSYSYQANGNATAETRTASVTIESNGTFTLNNLPIGIYSQFAIGGISATGSRVINVLANETTLIWTGCANGEWHNAANWSNLTVPAATEDVKIGVVSSPQLYPTISTTDAKAKSVIIFSSATLTITNSGKLTINGFRNNLSFDNNGTFENNGQLVLGNENALGSTGIANRGTFNNNAGATITVDYTSNTAINNDPNATFSNAGTVNVGQTQSVGANGIACAGGTFENKTGGVIKISRCTNAALIVSPGITFTNAGTINVGNVGGILLFGIYNLGNFDNNVGGEITVDNFPFNGVGIENSASGVFRNYASIIVGGIAASVNSRALNNGGTFSNVGCGSLLWIKSNSIITGTGTTNNAGMIIENATGTSTITANTGLVQNLNGGTFTITQSATSVPVFTPLGIAPSNCPTNNNGSVLLLVEPNTEYAVTLGVGGTPQNLTSNASGQLSMGGNLSIGTYTITLKKACWLQAITSTVTVSEAALTNGISANQSGANCTIKGRIEFATNLGFTGTSSTYPVTYKRNGVNQSGQLVVTSKGGVISELTEGTYSDFKVLEYGTCEVVNAGIIYVAGIVSPATITSPTTCAGTDGSVLFNVGINPGTYSLSYKKNGTTVTIDVTVVQVGRARRFNLSNLSAGIYSDFVLTADCALSYSPVIRLGDLPNPAVSGTTAVTTVGGSDGSIQLSGLAVSKSYSISYQKDGGTAVTTTASSNADGNLTLANLGGGSYTNIILTISGCSSSALSATVSAPASAFTFAYSSTVPPSGCGAMDGALVFTTTLPVGTNAYTLDYTFLGSPGVATISVTAGSGGNNTFTLSGLRAGAYRDFKIVHNSTDITITDILTVSNPNKPTFAVGTKTPPSGCTTTDGSIQLTGLAASTSYSVSYQKDGGTAVTATVGSDASGSLVISSLGAGAYTNIKVTLNNCISDAATATLSAPTFTLTQTGISNPTTCGATDGTLSFSTSLPAGNYTLSYKKGSDALSTLITVGTSRGRVSAVGNTVVLPELGAGTYSDFKITYTGCEVTLAGPYSLSDPNKPTFAVGAKTPPSGCNTTDGSIQLTGLAASTSYSVSYQKDGGMAVTATVGSDASGSLVMGSLGAGAYTNIKVTLNNCISDAATATLSAPTFTLTQTGSSHPTTCGATDGTLSFSTSLPAGNYTLSYKKGSDALSTLITVGTSRGRVSAVGNTFVLPELGAGTYSDFKITYKGCDVTLAGPYTLNAPSSVTASIAGSTTVCQNAASATITFTGANGTGVYTFGYRINGGPLQSVSSASGANTATVTQPTTTAGVFVYDLVSVSAANCSQAQTGNATVKVQGKPTVTLTTLQRTLVEGNSQTLCDTDANPVNGLQFTVSGLCVVGNPVWRVQVGNGVWSDWSATAPVSQSSNNQPHRYQAACDATCPATYTGPIELTITGRASVPQNVSLLVDGVTVAVGETKEVCSLVNTTLTFNANCAGGEVVLYSVDGGEYSAAVPTALVDNQFHNYRVRCRQSNGAPSCVESESGVMRLKLVVIPSAPTVSLSSTSSCNPSASFSGQSSCGSLRTVWYNASTNVALPSLPSTVPSQTTSYYARCQTENGCVSEKSNVVTFTLTSGQAAPVITASQEIVCTGTTVTITANCPAGSTTSWNTGVTTPSFEVAFSNVIKQTYWAKCLFEGGCQSAESARKDIYWNAFTVTLINIGESKSAIKTNDRSAWTSQFITRDGGPELEQSTQVNPTLFYVENANKMAPRYWTIHADACGLGTNGSLTFDMQAVPEMGVIRSFNTHENNAPYFMYANREGWTELYAQNHPAYGFYQDNGAGGNSYDAGLPKGLYKLGIRYWDMKGWGSIFPSTRKPQGNVLAYQEYWFRIQSKDGIGVGAARTAESEEAKSKGQGANGKGQEAKSKGQGARGEEQGSDNGQQLTDNGAFATVLPNPVSNILRLKIQESKGQVVQTVLTDASGRQVMGRKFVPETNTHQEEFGVSELPAGMYFLQVTTADQQATLKVLKMN</sequence>
<dbReference type="EMBL" id="JACIBY010000027">
    <property type="protein sequence ID" value="MBB3842155.1"/>
    <property type="molecule type" value="Genomic_DNA"/>
</dbReference>
<name>A0A7W5ZSY6_9BACT</name>
<gene>
    <name evidence="3" type="ORF">FHS57_006186</name>
</gene>
<keyword evidence="4" id="KW-1185">Reference proteome</keyword>
<evidence type="ECO:0000313" key="4">
    <source>
        <dbReference type="Proteomes" id="UP000541352"/>
    </source>
</evidence>
<organism evidence="3 4">
    <name type="scientific">Runella defluvii</name>
    <dbReference type="NCBI Taxonomy" id="370973"/>
    <lineage>
        <taxon>Bacteria</taxon>
        <taxon>Pseudomonadati</taxon>
        <taxon>Bacteroidota</taxon>
        <taxon>Cytophagia</taxon>
        <taxon>Cytophagales</taxon>
        <taxon>Spirosomataceae</taxon>
        <taxon>Runella</taxon>
    </lineage>
</organism>
<accession>A0A7W5ZSY6</accession>
<evidence type="ECO:0000259" key="2">
    <source>
        <dbReference type="Pfam" id="PF18962"/>
    </source>
</evidence>
<dbReference type="NCBIfam" id="TIGR04183">
    <property type="entry name" value="Por_Secre_tail"/>
    <property type="match status" value="1"/>
</dbReference>